<gene>
    <name evidence="9" type="ORF">BN9_074880</name>
</gene>
<dbReference type="PIRSF" id="PIRSF000232">
    <property type="entry name" value="YdjA"/>
    <property type="match status" value="1"/>
</dbReference>
<keyword evidence="7" id="KW-0520">NAD</keyword>
<protein>
    <recommendedName>
        <fullName evidence="8">Nitroreductase domain-containing protein</fullName>
    </recommendedName>
</protein>
<evidence type="ECO:0000256" key="7">
    <source>
        <dbReference type="ARBA" id="ARBA00023027"/>
    </source>
</evidence>
<dbReference type="InterPro" id="IPR029479">
    <property type="entry name" value="Nitroreductase"/>
</dbReference>
<dbReference type="InParanoid" id="A0A024FTE3"/>
<evidence type="ECO:0000256" key="2">
    <source>
        <dbReference type="ARBA" id="ARBA00007118"/>
    </source>
</evidence>
<dbReference type="Pfam" id="PF00881">
    <property type="entry name" value="Nitroreductase"/>
    <property type="match status" value="1"/>
</dbReference>
<dbReference type="OrthoDB" id="41362at2759"/>
<keyword evidence="4" id="KW-0288">FMN</keyword>
<proteinExistence type="inferred from homology"/>
<dbReference type="Gene3D" id="3.40.109.10">
    <property type="entry name" value="NADH Oxidase"/>
    <property type="match status" value="1"/>
</dbReference>
<keyword evidence="3" id="KW-0285">Flavoprotein</keyword>
<dbReference type="InterPro" id="IPR052530">
    <property type="entry name" value="NAD(P)H_nitroreductase"/>
</dbReference>
<dbReference type="PANTHER" id="PTHR43821:SF1">
    <property type="entry name" value="NAD(P)H NITROREDUCTASE YDJA-RELATED"/>
    <property type="match status" value="1"/>
</dbReference>
<dbReference type="STRING" id="65357.A0A024FTE3"/>
<name>A0A024FTE3_9STRA</name>
<evidence type="ECO:0000313" key="10">
    <source>
        <dbReference type="Proteomes" id="UP000053237"/>
    </source>
</evidence>
<keyword evidence="5" id="KW-0521">NADP</keyword>
<evidence type="ECO:0000259" key="8">
    <source>
        <dbReference type="Pfam" id="PF00881"/>
    </source>
</evidence>
<dbReference type="AlphaFoldDB" id="A0A024FTE3"/>
<evidence type="ECO:0000256" key="5">
    <source>
        <dbReference type="ARBA" id="ARBA00022857"/>
    </source>
</evidence>
<dbReference type="InterPro" id="IPR000415">
    <property type="entry name" value="Nitroreductase-like"/>
</dbReference>
<dbReference type="EMBL" id="CAIX01000131">
    <property type="protein sequence ID" value="CCI10177.1"/>
    <property type="molecule type" value="Genomic_DNA"/>
</dbReference>
<comment type="caution">
    <text evidence="9">The sequence shown here is derived from an EMBL/GenBank/DDBJ whole genome shotgun (WGS) entry which is preliminary data.</text>
</comment>
<keyword evidence="10" id="KW-1185">Reference proteome</keyword>
<dbReference type="PANTHER" id="PTHR43821">
    <property type="entry name" value="NAD(P)H NITROREDUCTASE YDJA-RELATED"/>
    <property type="match status" value="1"/>
</dbReference>
<reference evidence="9 10" key="1">
    <citation type="submission" date="2012-05" db="EMBL/GenBank/DDBJ databases">
        <title>Recombination and specialization in a pathogen metapopulation.</title>
        <authorList>
            <person name="Gardiner A."/>
            <person name="Kemen E."/>
            <person name="Schultz-Larsen T."/>
            <person name="MacLean D."/>
            <person name="Van Oosterhout C."/>
            <person name="Jones J.D.G."/>
        </authorList>
    </citation>
    <scope>NUCLEOTIDE SEQUENCE [LARGE SCALE GENOMIC DNA]</scope>
    <source>
        <strain evidence="9 10">Ac Nc2</strain>
    </source>
</reference>
<sequence length="225" mass="25870">MGFSPAITSALTSIATVSCAVCIKLYYNTIRTPKLLSAEQLIAQRRSVYPRQYDSLRPVPKKIIERMLESANWAPTHARTEPWRFTVFSSQRSRRELGELEGDLYEKMTPTERFSRTKYQKKIDDKLRASHIIAICMKRQETEKIPEMDEVCSVACAVQNMHLTATSYNVGAYWSSGSIASSDEMKRFLGLGEKDRCLGFFYVGYPKGELPKGRRRPTHDKVQWR</sequence>
<dbReference type="SUPFAM" id="SSF55469">
    <property type="entry name" value="FMN-dependent nitroreductase-like"/>
    <property type="match status" value="1"/>
</dbReference>
<keyword evidence="6" id="KW-0560">Oxidoreductase</keyword>
<dbReference type="GO" id="GO:0016491">
    <property type="term" value="F:oxidoreductase activity"/>
    <property type="evidence" value="ECO:0007669"/>
    <property type="project" value="UniProtKB-KW"/>
</dbReference>
<evidence type="ECO:0000256" key="4">
    <source>
        <dbReference type="ARBA" id="ARBA00022643"/>
    </source>
</evidence>
<feature type="domain" description="Nitroreductase" evidence="8">
    <location>
        <begin position="42"/>
        <end position="205"/>
    </location>
</feature>
<accession>A0A024FTE3</accession>
<evidence type="ECO:0000256" key="1">
    <source>
        <dbReference type="ARBA" id="ARBA00001917"/>
    </source>
</evidence>
<dbReference type="InterPro" id="IPR026021">
    <property type="entry name" value="YdjA-like"/>
</dbReference>
<evidence type="ECO:0000256" key="3">
    <source>
        <dbReference type="ARBA" id="ARBA00022630"/>
    </source>
</evidence>
<organism evidence="9 10">
    <name type="scientific">Albugo candida</name>
    <dbReference type="NCBI Taxonomy" id="65357"/>
    <lineage>
        <taxon>Eukaryota</taxon>
        <taxon>Sar</taxon>
        <taxon>Stramenopiles</taxon>
        <taxon>Oomycota</taxon>
        <taxon>Peronosporomycetes</taxon>
        <taxon>Albuginales</taxon>
        <taxon>Albuginaceae</taxon>
        <taxon>Albugo</taxon>
    </lineage>
</organism>
<comment type="cofactor">
    <cofactor evidence="1">
        <name>FMN</name>
        <dbReference type="ChEBI" id="CHEBI:58210"/>
    </cofactor>
</comment>
<dbReference type="Proteomes" id="UP000053237">
    <property type="component" value="Unassembled WGS sequence"/>
</dbReference>
<evidence type="ECO:0000256" key="6">
    <source>
        <dbReference type="ARBA" id="ARBA00023002"/>
    </source>
</evidence>
<dbReference type="CDD" id="cd02135">
    <property type="entry name" value="YdjA-like"/>
    <property type="match status" value="1"/>
</dbReference>
<comment type="similarity">
    <text evidence="2">Belongs to the nitroreductase family.</text>
</comment>
<evidence type="ECO:0000313" key="9">
    <source>
        <dbReference type="EMBL" id="CCI10177.1"/>
    </source>
</evidence>